<feature type="compositionally biased region" description="Low complexity" evidence="1">
    <location>
        <begin position="103"/>
        <end position="129"/>
    </location>
</feature>
<dbReference type="Proteomes" id="UP001465976">
    <property type="component" value="Unassembled WGS sequence"/>
</dbReference>
<evidence type="ECO:0000313" key="3">
    <source>
        <dbReference type="Proteomes" id="UP001465976"/>
    </source>
</evidence>
<feature type="region of interest" description="Disordered" evidence="1">
    <location>
        <begin position="103"/>
        <end position="130"/>
    </location>
</feature>
<dbReference type="SUPFAM" id="SSF89009">
    <property type="entry name" value="GAT-like domain"/>
    <property type="match status" value="1"/>
</dbReference>
<protein>
    <submittedName>
        <fullName evidence="2">Uncharacterized protein</fullName>
    </submittedName>
</protein>
<accession>A0ABR3FX73</accession>
<organism evidence="2 3">
    <name type="scientific">Marasmius crinis-equi</name>
    <dbReference type="NCBI Taxonomy" id="585013"/>
    <lineage>
        <taxon>Eukaryota</taxon>
        <taxon>Fungi</taxon>
        <taxon>Dikarya</taxon>
        <taxon>Basidiomycota</taxon>
        <taxon>Agaricomycotina</taxon>
        <taxon>Agaricomycetes</taxon>
        <taxon>Agaricomycetidae</taxon>
        <taxon>Agaricales</taxon>
        <taxon>Marasmiineae</taxon>
        <taxon>Marasmiaceae</taxon>
        <taxon>Marasmius</taxon>
    </lineage>
</organism>
<evidence type="ECO:0000256" key="1">
    <source>
        <dbReference type="SAM" id="MobiDB-lite"/>
    </source>
</evidence>
<evidence type="ECO:0000313" key="2">
    <source>
        <dbReference type="EMBL" id="KAL0580055.1"/>
    </source>
</evidence>
<dbReference type="InterPro" id="IPR045007">
    <property type="entry name" value="LSB5"/>
</dbReference>
<dbReference type="PANTHER" id="PTHR47789">
    <property type="entry name" value="LAS SEVENTEEN-BINDING PROTEIN 5"/>
    <property type="match status" value="1"/>
</dbReference>
<keyword evidence="3" id="KW-1185">Reference proteome</keyword>
<sequence length="276" mass="30646">MEACWSADASSRLSAGDILALLIDMDTLSAIQPASDWKDSAFTEEIWNNLRRSSYDSGVIDSLLRTVETVSNQSEEIESRGRAAGGRMKQHDILGYVARHRSPVPLESPEQSPLPSPSRTSPSFSPSRPALNIDDDISALLKGITIGRDPNTSSLPEQRQASPPTVSLEEDIKRLLEECTIGKSSATSLAQALSTPMPKVMAERRRWRSFLKEYHSRCLSSQEIIASQIPWAIATANCSRRPDREEKTTEEELLAELLDVNEKLDRVLAQYEDAHI</sequence>
<gene>
    <name evidence="2" type="ORF">V5O48_001914</name>
</gene>
<dbReference type="Gene3D" id="1.20.58.160">
    <property type="match status" value="1"/>
</dbReference>
<reference evidence="2 3" key="1">
    <citation type="submission" date="2024-02" db="EMBL/GenBank/DDBJ databases">
        <title>A draft genome for the cacao thread blight pathogen Marasmius crinis-equi.</title>
        <authorList>
            <person name="Cohen S.P."/>
            <person name="Baruah I.K."/>
            <person name="Amoako-Attah I."/>
            <person name="Bukari Y."/>
            <person name="Meinhardt L.W."/>
            <person name="Bailey B.A."/>
        </authorList>
    </citation>
    <scope>NUCLEOTIDE SEQUENCE [LARGE SCALE GENOMIC DNA]</scope>
    <source>
        <strain evidence="2 3">GH-76</strain>
    </source>
</reference>
<comment type="caution">
    <text evidence="2">The sequence shown here is derived from an EMBL/GenBank/DDBJ whole genome shotgun (WGS) entry which is preliminary data.</text>
</comment>
<name>A0ABR3FX73_9AGAR</name>
<dbReference type="EMBL" id="JBAHYK010000040">
    <property type="protein sequence ID" value="KAL0580055.1"/>
    <property type="molecule type" value="Genomic_DNA"/>
</dbReference>
<dbReference type="PANTHER" id="PTHR47789:SF2">
    <property type="entry name" value="VHS DOMAIN-CONTAINING PROTEIN"/>
    <property type="match status" value="1"/>
</dbReference>
<dbReference type="InterPro" id="IPR038425">
    <property type="entry name" value="GAT_sf"/>
</dbReference>
<proteinExistence type="predicted"/>